<protein>
    <submittedName>
        <fullName evidence="2">Heterokaryon incompatibility protein</fullName>
    </submittedName>
</protein>
<evidence type="ECO:0000313" key="2">
    <source>
        <dbReference type="EMBL" id="KAK0660470.1"/>
    </source>
</evidence>
<organism evidence="2 3">
    <name type="scientific">Cercophora samala</name>
    <dbReference type="NCBI Taxonomy" id="330535"/>
    <lineage>
        <taxon>Eukaryota</taxon>
        <taxon>Fungi</taxon>
        <taxon>Dikarya</taxon>
        <taxon>Ascomycota</taxon>
        <taxon>Pezizomycotina</taxon>
        <taxon>Sordariomycetes</taxon>
        <taxon>Sordariomycetidae</taxon>
        <taxon>Sordariales</taxon>
        <taxon>Lasiosphaeriaceae</taxon>
        <taxon>Cercophora</taxon>
    </lineage>
</organism>
<dbReference type="Pfam" id="PF06985">
    <property type="entry name" value="HET"/>
    <property type="match status" value="1"/>
</dbReference>
<dbReference type="EMBL" id="JAULSY010000165">
    <property type="protein sequence ID" value="KAK0660470.1"/>
    <property type="molecule type" value="Genomic_DNA"/>
</dbReference>
<reference evidence="2" key="1">
    <citation type="submission" date="2023-06" db="EMBL/GenBank/DDBJ databases">
        <title>Genome-scale phylogeny and comparative genomics of the fungal order Sordariales.</title>
        <authorList>
            <consortium name="Lawrence Berkeley National Laboratory"/>
            <person name="Hensen N."/>
            <person name="Bonometti L."/>
            <person name="Westerberg I."/>
            <person name="Brannstrom I.O."/>
            <person name="Guillou S."/>
            <person name="Cros-Aarteil S."/>
            <person name="Calhoun S."/>
            <person name="Haridas S."/>
            <person name="Kuo A."/>
            <person name="Mondo S."/>
            <person name="Pangilinan J."/>
            <person name="Riley R."/>
            <person name="Labutti K."/>
            <person name="Andreopoulos B."/>
            <person name="Lipzen A."/>
            <person name="Chen C."/>
            <person name="Yanf M."/>
            <person name="Daum C."/>
            <person name="Ng V."/>
            <person name="Clum A."/>
            <person name="Steindorff A."/>
            <person name="Ohm R."/>
            <person name="Martin F."/>
            <person name="Silar P."/>
            <person name="Natvig D."/>
            <person name="Lalanne C."/>
            <person name="Gautier V."/>
            <person name="Ament-Velasquez S.L."/>
            <person name="Kruys A."/>
            <person name="Hutchinson M.I."/>
            <person name="Powell A.J."/>
            <person name="Barry K."/>
            <person name="Miller A.N."/>
            <person name="Grigoriev I.V."/>
            <person name="Debuchy R."/>
            <person name="Gladieux P."/>
            <person name="Thoren M.H."/>
            <person name="Johannesson H."/>
        </authorList>
    </citation>
    <scope>NUCLEOTIDE SEQUENCE</scope>
    <source>
        <strain evidence="2">CBS 307.81</strain>
    </source>
</reference>
<evidence type="ECO:0000259" key="1">
    <source>
        <dbReference type="Pfam" id="PF06985"/>
    </source>
</evidence>
<keyword evidence="3" id="KW-1185">Reference proteome</keyword>
<dbReference type="AlphaFoldDB" id="A0AA40D2D5"/>
<comment type="caution">
    <text evidence="2">The sequence shown here is derived from an EMBL/GenBank/DDBJ whole genome shotgun (WGS) entry which is preliminary data.</text>
</comment>
<name>A0AA40D2D5_9PEZI</name>
<dbReference type="Proteomes" id="UP001174997">
    <property type="component" value="Unassembled WGS sequence"/>
</dbReference>
<accession>A0AA40D2D5</accession>
<dbReference type="PANTHER" id="PTHR33112:SF8">
    <property type="entry name" value="HETEROKARYON INCOMPATIBILITY DOMAIN-CONTAINING PROTEIN"/>
    <property type="match status" value="1"/>
</dbReference>
<feature type="domain" description="Heterokaryon incompatibility" evidence="1">
    <location>
        <begin position="208"/>
        <end position="366"/>
    </location>
</feature>
<gene>
    <name evidence="2" type="ORF">QBC41DRAFT_350914</name>
</gene>
<dbReference type="InterPro" id="IPR010730">
    <property type="entry name" value="HET"/>
</dbReference>
<evidence type="ECO:0000313" key="3">
    <source>
        <dbReference type="Proteomes" id="UP001174997"/>
    </source>
</evidence>
<proteinExistence type="predicted"/>
<sequence length="627" mass="70245">MSPISAESLCQYCKGLNVETISEPGGHAHAHSLAVIQDNAKQGCTLCDWFITLTWRRDIDDELREVEPPTSAGRQCSDRFHVRPVGPGYLGQSHICLTDETGEYQTTGLEVCRLESDPAPDSCLIPICKALSNTASPETQETALSWLTQCEVEHDCNSFSIPAPNNTYVLPGRLVDLRSFTPTSPIVRLVETSRLSESITNAPGFCSTLSYCWGITPFYNTISANLASSLTQIPFDTLPQTFKDAFLITTRLGTLFIWIDALCIIQDSLHDWETESVKMPYIYSLSRFCIAADATAIAGGGCFNGHSHSPQHPRRKEATPLVIPSVLTSTSQTSRLFIYPRHHHSTNSQSPIADAPISTRGWCFQERFLSPRTLHYTSEQLFWECRQDFKSEDLISNTQGQPWGTMPGALAQLYDPTFRPEHVVRTWYKSIVAPYSRRRLTKETDRLPAIGGVARVYAHLLSQAEQRIRNAETQTWVEGWVERQDGFKQYDVVENGVYIAGVWGHQIGHGLSWRRKRGAEMPAVEPGRRRTNTFSWVSVDGPVEHLYGYIEATRLVKWHVPLLNPLDPFGGVGECEITLEGNVIEGKLGYYQDDNKRGEWRVFVDIPPDGELDYGAVDIGGVDIDKD</sequence>
<dbReference type="PANTHER" id="PTHR33112">
    <property type="entry name" value="DOMAIN PROTEIN, PUTATIVE-RELATED"/>
    <property type="match status" value="1"/>
</dbReference>